<dbReference type="AlphaFoldDB" id="W0FQ11"/>
<dbReference type="PANTHER" id="PTHR32347">
    <property type="entry name" value="EFFLUX SYSTEM COMPONENT YKNX-RELATED"/>
    <property type="match status" value="1"/>
</dbReference>
<evidence type="ECO:0000256" key="3">
    <source>
        <dbReference type="SAM" id="MobiDB-lite"/>
    </source>
</evidence>
<evidence type="ECO:0000259" key="4">
    <source>
        <dbReference type="Pfam" id="PF25990"/>
    </source>
</evidence>
<feature type="domain" description="YknX-like beta-barrel" evidence="4">
    <location>
        <begin position="315"/>
        <end position="390"/>
    </location>
</feature>
<protein>
    <recommendedName>
        <fullName evidence="4">YknX-like beta-barrel domain-containing protein</fullName>
    </recommendedName>
</protein>
<feature type="region of interest" description="Disordered" evidence="3">
    <location>
        <begin position="395"/>
        <end position="415"/>
    </location>
</feature>
<evidence type="ECO:0000313" key="5">
    <source>
        <dbReference type="EMBL" id="AHF25095.1"/>
    </source>
</evidence>
<dbReference type="GO" id="GO:0030313">
    <property type="term" value="C:cell envelope"/>
    <property type="evidence" value="ECO:0007669"/>
    <property type="project" value="UniProtKB-SubCell"/>
</dbReference>
<keyword evidence="2" id="KW-0175">Coiled coil</keyword>
<comment type="subcellular location">
    <subcellularLocation>
        <location evidence="1">Cell envelope</location>
    </subcellularLocation>
</comment>
<dbReference type="InterPro" id="IPR011053">
    <property type="entry name" value="Single_hybrid_motif"/>
</dbReference>
<organism evidence="5">
    <name type="scientific">uncultured bacterium Contig52</name>
    <dbReference type="NCBI Taxonomy" id="1393584"/>
    <lineage>
        <taxon>Bacteria</taxon>
        <taxon>environmental samples</taxon>
    </lineage>
</organism>
<dbReference type="EMBL" id="KC246818">
    <property type="protein sequence ID" value="AHF25095.1"/>
    <property type="molecule type" value="Genomic_DNA"/>
</dbReference>
<dbReference type="PANTHER" id="PTHR32347:SF14">
    <property type="entry name" value="EFFLUX SYSTEM COMPONENT YKNX-RELATED"/>
    <property type="match status" value="1"/>
</dbReference>
<dbReference type="SUPFAM" id="SSF51230">
    <property type="entry name" value="Single hybrid motif"/>
    <property type="match status" value="2"/>
</dbReference>
<dbReference type="Gene3D" id="2.40.50.100">
    <property type="match status" value="2"/>
</dbReference>
<sequence>MIAVTQIKDLDGCNVGSISRAEARMLPQQFIIKMWRVLTMKTMKRAAMILMVMLLAVGAAQAEILSLNGTVEAGVTVPVYAPIGGTVENVAVETGMHVAAGETLFSYRTEKTYASGDGTVTGVFVKAGDDAETVTEMYGADLYIEGTALYTVSASTSKAYSSIETTLVHTGETVYLDCRTDTTREGVGIITAIDGTSYTVLVTEGNFIPGDSVTVYRDKGHSEKLRLGRGNVSRVNPTAVNATGAIVSIAVKDGDKVKRGDLLMETLSGTFEGYEMTGTAVAAAEEGVIVSVSAEVGATVSKGDVVAQIAPISGMRVEATVSADDRLSLKAGDKVSIELESDDSRTYEGTVRYIAETPEEAAEDADEVTYKAVIDFTPDENVYFGMAVVVTSAGNSDTIDSGTSTENSDSMNPGE</sequence>
<dbReference type="Pfam" id="PF25990">
    <property type="entry name" value="Beta-barrel_YknX"/>
    <property type="match status" value="1"/>
</dbReference>
<reference evidence="5" key="1">
    <citation type="journal article" date="2013" name="PLoS ONE">
        <title>Metagenomic insights into the carbohydrate-active enzymes carried by the microorganisms adhering to solid digesta in the rumen of cows.</title>
        <authorList>
            <person name="Wang L."/>
            <person name="Hatem A."/>
            <person name="Catalyurek U.V."/>
            <person name="Morrison M."/>
            <person name="Yu Z."/>
        </authorList>
    </citation>
    <scope>NUCLEOTIDE SEQUENCE</scope>
</reference>
<proteinExistence type="predicted"/>
<name>W0FQ11_9BACT</name>
<evidence type="ECO:0000256" key="1">
    <source>
        <dbReference type="ARBA" id="ARBA00004196"/>
    </source>
</evidence>
<evidence type="ECO:0000256" key="2">
    <source>
        <dbReference type="ARBA" id="ARBA00023054"/>
    </source>
</evidence>
<accession>W0FQ11</accession>
<dbReference type="InterPro" id="IPR058636">
    <property type="entry name" value="Beta-barrel_YknX"/>
</dbReference>
<dbReference type="Gene3D" id="2.40.30.170">
    <property type="match status" value="1"/>
</dbReference>
<dbReference type="InterPro" id="IPR050465">
    <property type="entry name" value="UPF0194_transport"/>
</dbReference>